<feature type="transmembrane region" description="Helical" evidence="1">
    <location>
        <begin position="343"/>
        <end position="362"/>
    </location>
</feature>
<organism evidence="2 3">
    <name type="scientific">Rudanella paleaurantiibacter</name>
    <dbReference type="NCBI Taxonomy" id="2614655"/>
    <lineage>
        <taxon>Bacteria</taxon>
        <taxon>Pseudomonadati</taxon>
        <taxon>Bacteroidota</taxon>
        <taxon>Cytophagia</taxon>
        <taxon>Cytophagales</taxon>
        <taxon>Cytophagaceae</taxon>
        <taxon>Rudanella</taxon>
    </lineage>
</organism>
<feature type="transmembrane region" description="Helical" evidence="1">
    <location>
        <begin position="399"/>
        <end position="420"/>
    </location>
</feature>
<feature type="transmembrane region" description="Helical" evidence="1">
    <location>
        <begin position="213"/>
        <end position="230"/>
    </location>
</feature>
<protein>
    <recommendedName>
        <fullName evidence="4">Glycosyltransferase RgtA/B/C/D-like domain-containing protein</fullName>
    </recommendedName>
</protein>
<keyword evidence="1" id="KW-0812">Transmembrane</keyword>
<accession>A0A7J5TUV8</accession>
<feature type="transmembrane region" description="Helical" evidence="1">
    <location>
        <begin position="6"/>
        <end position="26"/>
    </location>
</feature>
<feature type="transmembrane region" description="Helical" evidence="1">
    <location>
        <begin position="368"/>
        <end position="387"/>
    </location>
</feature>
<dbReference type="EMBL" id="WELI01000009">
    <property type="protein sequence ID" value="KAB7727940.1"/>
    <property type="molecule type" value="Genomic_DNA"/>
</dbReference>
<evidence type="ECO:0008006" key="4">
    <source>
        <dbReference type="Google" id="ProtNLM"/>
    </source>
</evidence>
<feature type="transmembrane region" description="Helical" evidence="1">
    <location>
        <begin position="313"/>
        <end position="331"/>
    </location>
</feature>
<dbReference type="AlphaFoldDB" id="A0A7J5TUV8"/>
<keyword evidence="1" id="KW-0472">Membrane</keyword>
<feature type="transmembrane region" description="Helical" evidence="1">
    <location>
        <begin position="38"/>
        <end position="59"/>
    </location>
</feature>
<evidence type="ECO:0000313" key="3">
    <source>
        <dbReference type="Proteomes" id="UP000488299"/>
    </source>
</evidence>
<name>A0A7J5TUV8_9BACT</name>
<dbReference type="Proteomes" id="UP000488299">
    <property type="component" value="Unassembled WGS sequence"/>
</dbReference>
<proteinExistence type="predicted"/>
<gene>
    <name evidence="2" type="ORF">F5984_19450</name>
</gene>
<evidence type="ECO:0000313" key="2">
    <source>
        <dbReference type="EMBL" id="KAB7727940.1"/>
    </source>
</evidence>
<evidence type="ECO:0000256" key="1">
    <source>
        <dbReference type="SAM" id="Phobius"/>
    </source>
</evidence>
<keyword evidence="3" id="KW-1185">Reference proteome</keyword>
<keyword evidence="1" id="KW-1133">Transmembrane helix</keyword>
<dbReference type="RefSeq" id="WP_152125891.1">
    <property type="nucleotide sequence ID" value="NZ_WELI01000009.1"/>
</dbReference>
<reference evidence="2 3" key="1">
    <citation type="submission" date="2019-10" db="EMBL/GenBank/DDBJ databases">
        <title>Rudanella paleaurantiibacter sp. nov., isolated from sludge.</title>
        <authorList>
            <person name="Xu S.Q."/>
        </authorList>
    </citation>
    <scope>NUCLEOTIDE SEQUENCE [LARGE SCALE GENOMIC DNA]</scope>
    <source>
        <strain evidence="2 3">HX-22-17</strain>
    </source>
</reference>
<feature type="transmembrane region" description="Helical" evidence="1">
    <location>
        <begin position="110"/>
        <end position="129"/>
    </location>
</feature>
<feature type="transmembrane region" description="Helical" evidence="1">
    <location>
        <begin position="242"/>
        <end position="266"/>
    </location>
</feature>
<comment type="caution">
    <text evidence="2">The sequence shown here is derived from an EMBL/GenBank/DDBJ whole genome shotgun (WGS) entry which is preliminary data.</text>
</comment>
<sequence length="566" mass="63403">MLVSIILATFTTVFVGLFLAGSGIAARQLKSPLPVPRWALVIPGLLLLFGRIPSITYSAQLNTDESQLLAQGLTLAKNPRFWQSVDGTTTGPLASFVLTWPSLFGFETGYMQARITGLVLILISLYLFYKALSVRFRAGVAYVGLLISTAFFAFATHFDLVHYSSELVALPLIAVLWWQWMRLLNNSSPLSASSWLWTGLLAGLTPFAKLQAVPVVGLLALGLVVSLLWSGKPLPNANRRAASVFVVGGLLPSFLVVGYCLMFGVWDNFWTFYIRANLSNYHELQQHLGLPMHRSMLTKLSKLPHFLWVEPTVRYLFCLGLSSAVVLIIAWRRWLNKGARAHTFALIAWLLGSFYVAIAPGTEFHHHLLFIVLPVTWLVSTAFAVTLSRNQANYIMGLYGIGQLATLLPMWTYGVAPFLYNPYLATTLHNRTAPPSAVGTYLREHAQEGDQLAVWGWNTTYYVEAQLEQGVSENHSFRSAVDHSLQSAYLAKYMRDLKRNQPVWIVDATGPASFVLSDSTRFRMARYPCLKQYLRNQYRLQAIVEGQAIFVRADRFPQDRPVTAMR</sequence>
<feature type="transmembrane region" description="Helical" evidence="1">
    <location>
        <begin position="136"/>
        <end position="154"/>
    </location>
</feature>